<feature type="region of interest" description="Disordered" evidence="1">
    <location>
        <begin position="77"/>
        <end position="148"/>
    </location>
</feature>
<evidence type="ECO:0000313" key="2">
    <source>
        <dbReference type="EMBL" id="KAK3285331.1"/>
    </source>
</evidence>
<dbReference type="AlphaFoldDB" id="A0AAE0LH93"/>
<dbReference type="EMBL" id="LGRX02001874">
    <property type="protein sequence ID" value="KAK3285331.1"/>
    <property type="molecule type" value="Genomic_DNA"/>
</dbReference>
<feature type="compositionally biased region" description="Acidic residues" evidence="1">
    <location>
        <begin position="88"/>
        <end position="97"/>
    </location>
</feature>
<evidence type="ECO:0000313" key="3">
    <source>
        <dbReference type="Proteomes" id="UP001190700"/>
    </source>
</evidence>
<feature type="compositionally biased region" description="Polar residues" evidence="1">
    <location>
        <begin position="127"/>
        <end position="139"/>
    </location>
</feature>
<sequence>MAALLNLAPGLNAGADGRAAKFLVSLIFSLAHSFLIAHAGCSQANSSNDPELLRRAKSLLQHFKLAYGLCFTLTRVDQEDSTSRAPSPEEEEEEEEPPPPGGSAEEQPLEPPPPTPAEVPADAPAETSTGEYTIESTGETIREPIDFQEKTAVEATEIAMEAAKQVAGAELFSGPSGMMEPEDTSKEALEQKAEDALDVLP</sequence>
<reference evidence="2 3" key="1">
    <citation type="journal article" date="2015" name="Genome Biol. Evol.">
        <title>Comparative Genomics of a Bacterivorous Green Alga Reveals Evolutionary Causalities and Consequences of Phago-Mixotrophic Mode of Nutrition.</title>
        <authorList>
            <person name="Burns J.A."/>
            <person name="Paasch A."/>
            <person name="Narechania A."/>
            <person name="Kim E."/>
        </authorList>
    </citation>
    <scope>NUCLEOTIDE SEQUENCE [LARGE SCALE GENOMIC DNA]</scope>
    <source>
        <strain evidence="2 3">PLY_AMNH</strain>
    </source>
</reference>
<evidence type="ECO:0000256" key="1">
    <source>
        <dbReference type="SAM" id="MobiDB-lite"/>
    </source>
</evidence>
<accession>A0AAE0LH93</accession>
<protein>
    <submittedName>
        <fullName evidence="2">Uncharacterized protein</fullName>
    </submittedName>
</protein>
<feature type="region of interest" description="Disordered" evidence="1">
    <location>
        <begin position="172"/>
        <end position="201"/>
    </location>
</feature>
<gene>
    <name evidence="2" type="ORF">CYMTET_7064</name>
</gene>
<dbReference type="Proteomes" id="UP001190700">
    <property type="component" value="Unassembled WGS sequence"/>
</dbReference>
<feature type="compositionally biased region" description="Basic and acidic residues" evidence="1">
    <location>
        <begin position="183"/>
        <end position="195"/>
    </location>
</feature>
<organism evidence="2 3">
    <name type="scientific">Cymbomonas tetramitiformis</name>
    <dbReference type="NCBI Taxonomy" id="36881"/>
    <lineage>
        <taxon>Eukaryota</taxon>
        <taxon>Viridiplantae</taxon>
        <taxon>Chlorophyta</taxon>
        <taxon>Pyramimonadophyceae</taxon>
        <taxon>Pyramimonadales</taxon>
        <taxon>Pyramimonadaceae</taxon>
        <taxon>Cymbomonas</taxon>
    </lineage>
</organism>
<name>A0AAE0LH93_9CHLO</name>
<keyword evidence="3" id="KW-1185">Reference proteome</keyword>
<comment type="caution">
    <text evidence="2">The sequence shown here is derived from an EMBL/GenBank/DDBJ whole genome shotgun (WGS) entry which is preliminary data.</text>
</comment>
<proteinExistence type="predicted"/>